<feature type="transmembrane region" description="Helical" evidence="6">
    <location>
        <begin position="175"/>
        <end position="193"/>
    </location>
</feature>
<organism evidence="7 8">
    <name type="scientific">Macrococcoides canis</name>
    <dbReference type="NCBI Taxonomy" id="1855823"/>
    <lineage>
        <taxon>Bacteria</taxon>
        <taxon>Bacillati</taxon>
        <taxon>Bacillota</taxon>
        <taxon>Bacilli</taxon>
        <taxon>Bacillales</taxon>
        <taxon>Staphylococcaceae</taxon>
        <taxon>Macrococcoides</taxon>
    </lineage>
</organism>
<keyword evidence="3 6" id="KW-0812">Transmembrane</keyword>
<gene>
    <name evidence="7" type="primary">ytgP_2</name>
    <name evidence="7" type="ORF">MCCS_24740</name>
</gene>
<feature type="transmembrane region" description="Helical" evidence="6">
    <location>
        <begin position="429"/>
        <end position="449"/>
    </location>
</feature>
<dbReference type="Pfam" id="PF01943">
    <property type="entry name" value="Polysacc_synt"/>
    <property type="match status" value="1"/>
</dbReference>
<feature type="transmembrane region" description="Helical" evidence="6">
    <location>
        <begin position="151"/>
        <end position="169"/>
    </location>
</feature>
<keyword evidence="7" id="KW-0132">Cell division</keyword>
<dbReference type="EMBL" id="CP021059">
    <property type="protein sequence ID" value="ARQ08037.1"/>
    <property type="molecule type" value="Genomic_DNA"/>
</dbReference>
<feature type="transmembrane region" description="Helical" evidence="6">
    <location>
        <begin position="112"/>
        <end position="130"/>
    </location>
</feature>
<evidence type="ECO:0000256" key="4">
    <source>
        <dbReference type="ARBA" id="ARBA00022989"/>
    </source>
</evidence>
<keyword evidence="2" id="KW-1003">Cell membrane</keyword>
<reference evidence="7 8" key="1">
    <citation type="journal article" date="2017" name="Int. J. Syst. Evol. Microbiol.">
        <title>Macrococcus canis sp. nov., a skin bacterium associated with infections in dogs.</title>
        <authorList>
            <person name="Gobeli Brawand S."/>
            <person name="Cotting K."/>
            <person name="Gomez-Sanz E."/>
            <person name="Collaud A."/>
            <person name="Thomann A."/>
            <person name="Brodard I."/>
            <person name="Rodriguez-Campos S."/>
            <person name="Strauss C."/>
            <person name="Perreten V."/>
        </authorList>
    </citation>
    <scope>NUCLEOTIDE SEQUENCE [LARGE SCALE GENOMIC DNA]</scope>
    <source>
        <strain evidence="7 8">KM45013</strain>
    </source>
</reference>
<proteinExistence type="predicted"/>
<dbReference type="GO" id="GO:0051301">
    <property type="term" value="P:cell division"/>
    <property type="evidence" value="ECO:0007669"/>
    <property type="project" value="UniProtKB-KW"/>
</dbReference>
<evidence type="ECO:0000313" key="7">
    <source>
        <dbReference type="EMBL" id="ARQ08037.1"/>
    </source>
</evidence>
<dbReference type="GO" id="GO:0005886">
    <property type="term" value="C:plasma membrane"/>
    <property type="evidence" value="ECO:0007669"/>
    <property type="project" value="UniProtKB-SubCell"/>
</dbReference>
<dbReference type="KEGG" id="mcak:MCCS_24740"/>
<evidence type="ECO:0000313" key="8">
    <source>
        <dbReference type="Proteomes" id="UP000194154"/>
    </source>
</evidence>
<evidence type="ECO:0000256" key="3">
    <source>
        <dbReference type="ARBA" id="ARBA00022692"/>
    </source>
</evidence>
<dbReference type="PANTHER" id="PTHR30250:SF29">
    <property type="entry name" value="POLYSACCHARIDE BIOSYNTHESIS PROTEIN C-TERMINAL DOMAIN-CONTAINING PROTEIN"/>
    <property type="match status" value="1"/>
</dbReference>
<keyword evidence="4 6" id="KW-1133">Transmembrane helix</keyword>
<feature type="transmembrane region" description="Helical" evidence="6">
    <location>
        <begin position="396"/>
        <end position="417"/>
    </location>
</feature>
<dbReference type="STRING" id="1855823.MCCS_24740"/>
<feature type="transmembrane region" description="Helical" evidence="6">
    <location>
        <begin position="372"/>
        <end position="390"/>
    </location>
</feature>
<evidence type="ECO:0000256" key="2">
    <source>
        <dbReference type="ARBA" id="ARBA00022475"/>
    </source>
</evidence>
<feature type="transmembrane region" description="Helical" evidence="6">
    <location>
        <begin position="47"/>
        <end position="66"/>
    </location>
</feature>
<keyword evidence="7" id="KW-0131">Cell cycle</keyword>
<dbReference type="InterPro" id="IPR002797">
    <property type="entry name" value="Polysacc_synth"/>
</dbReference>
<accession>A0A1W7AEL9</accession>
<dbReference type="PANTHER" id="PTHR30250">
    <property type="entry name" value="PST FAMILY PREDICTED COLANIC ACID TRANSPORTER"/>
    <property type="match status" value="1"/>
</dbReference>
<dbReference type="InterPro" id="IPR050833">
    <property type="entry name" value="Poly_Biosynth_Transport"/>
</dbReference>
<feature type="transmembrane region" description="Helical" evidence="6">
    <location>
        <begin position="309"/>
        <end position="330"/>
    </location>
</feature>
<name>A0A1W7AEL9_9STAP</name>
<keyword evidence="5 6" id="KW-0472">Membrane</keyword>
<feature type="transmembrane region" description="Helical" evidence="6">
    <location>
        <begin position="268"/>
        <end position="288"/>
    </location>
</feature>
<keyword evidence="8" id="KW-1185">Reference proteome</keyword>
<feature type="transmembrane region" description="Helical" evidence="6">
    <location>
        <begin position="213"/>
        <end position="237"/>
    </location>
</feature>
<feature type="transmembrane region" description="Helical" evidence="6">
    <location>
        <begin position="342"/>
        <end position="365"/>
    </location>
</feature>
<dbReference type="Proteomes" id="UP000194154">
    <property type="component" value="Chromosome"/>
</dbReference>
<evidence type="ECO:0000256" key="1">
    <source>
        <dbReference type="ARBA" id="ARBA00004651"/>
    </source>
</evidence>
<protein>
    <submittedName>
        <fullName evidence="7">Putative cell division protein YtgP</fullName>
    </submittedName>
</protein>
<sequence length="502" mass="56479">MENKPVFNSVIILTFTMLFVKVLSAIYRVPYQNVLGDTGLYAYQQVYPLIAIVSVLSLNAIPSVISQSQYDALFMKRLRNVLMMISLLSLILIVVFSKYIAVLMGDTELERMLQVSALVLLPFPFVALARGQLQRKHQMEHIAVSQVIEQIVRVTTILLAIILFVKADLSVYESGGISIFGSFLGLSAAYIYLKIRGFTHLESDYQNNEGRTYYLNFFTLIFFYSLSYLVLILWQLVDSFTMINQLKQIMSLNAARELKGVYDRGSSLIQVGLIVTTSFSLVLIPVLAECRAKNALTTMKSYADSALKITIVFSSAAAVGLMNLIRPLNLFLFETVTGYEALAIYMLSVIFVSLIIMFTAMLQIYNTFRIQLVAVIAGIITKLLLNLLLIQQLDITGASIATVAGLVVYTLCLYYKIHKIYALQLNTFITRWLLVLIVMSIAIQCILVIPYSTRLSAMAVAVMGVIIGLTIVLYAMMRWKIISVQEWHHLPFGNIMIKLMKE</sequence>
<dbReference type="AlphaFoldDB" id="A0A1W7AEL9"/>
<dbReference type="GeneID" id="35296540"/>
<dbReference type="RefSeq" id="WP_086043554.1">
    <property type="nucleotide sequence ID" value="NZ_CBCRZA010000014.1"/>
</dbReference>
<feature type="transmembrane region" description="Helical" evidence="6">
    <location>
        <begin position="78"/>
        <end position="100"/>
    </location>
</feature>
<evidence type="ECO:0000256" key="6">
    <source>
        <dbReference type="SAM" id="Phobius"/>
    </source>
</evidence>
<dbReference type="OrthoDB" id="9775950at2"/>
<evidence type="ECO:0000256" key="5">
    <source>
        <dbReference type="ARBA" id="ARBA00023136"/>
    </source>
</evidence>
<feature type="transmembrane region" description="Helical" evidence="6">
    <location>
        <begin position="7"/>
        <end position="27"/>
    </location>
</feature>
<comment type="subcellular location">
    <subcellularLocation>
        <location evidence="1">Cell membrane</location>
        <topology evidence="1">Multi-pass membrane protein</topology>
    </subcellularLocation>
</comment>
<feature type="transmembrane region" description="Helical" evidence="6">
    <location>
        <begin position="455"/>
        <end position="476"/>
    </location>
</feature>